<dbReference type="EMBL" id="QPJL01000009">
    <property type="protein sequence ID" value="RCW83894.1"/>
    <property type="molecule type" value="Genomic_DNA"/>
</dbReference>
<evidence type="ECO:0000256" key="1">
    <source>
        <dbReference type="ARBA" id="ARBA00023002"/>
    </source>
</evidence>
<protein>
    <submittedName>
        <fullName evidence="3">Aryl-alcohol dehydrogenase-like predicted oxidoreductase</fullName>
    </submittedName>
</protein>
<feature type="domain" description="NADP-dependent oxidoreductase" evidence="2">
    <location>
        <begin position="15"/>
        <end position="343"/>
    </location>
</feature>
<evidence type="ECO:0000313" key="3">
    <source>
        <dbReference type="EMBL" id="RCW83894.1"/>
    </source>
</evidence>
<dbReference type="RefSeq" id="WP_114349248.1">
    <property type="nucleotide sequence ID" value="NZ_QPJL01000009.1"/>
</dbReference>
<dbReference type="Pfam" id="PF00248">
    <property type="entry name" value="Aldo_ket_red"/>
    <property type="match status" value="1"/>
</dbReference>
<dbReference type="Gene3D" id="3.20.20.100">
    <property type="entry name" value="NADP-dependent oxidoreductase domain"/>
    <property type="match status" value="1"/>
</dbReference>
<dbReference type="OrthoDB" id="9803483at2"/>
<keyword evidence="4" id="KW-1185">Reference proteome</keyword>
<dbReference type="InterPro" id="IPR050523">
    <property type="entry name" value="AKR_Detox_Biosynth"/>
</dbReference>
<dbReference type="GO" id="GO:0016491">
    <property type="term" value="F:oxidoreductase activity"/>
    <property type="evidence" value="ECO:0007669"/>
    <property type="project" value="UniProtKB-KW"/>
</dbReference>
<name>A0A368Z0C2_9RHOB</name>
<evidence type="ECO:0000313" key="4">
    <source>
        <dbReference type="Proteomes" id="UP000253345"/>
    </source>
</evidence>
<keyword evidence="1" id="KW-0560">Oxidoreductase</keyword>
<dbReference type="InterPro" id="IPR036812">
    <property type="entry name" value="NAD(P)_OxRdtase_dom_sf"/>
</dbReference>
<dbReference type="AlphaFoldDB" id="A0A368Z0C2"/>
<organism evidence="3 4">
    <name type="scientific">Paracoccus lutimaris</name>
    <dbReference type="NCBI Taxonomy" id="1490030"/>
    <lineage>
        <taxon>Bacteria</taxon>
        <taxon>Pseudomonadati</taxon>
        <taxon>Pseudomonadota</taxon>
        <taxon>Alphaproteobacteria</taxon>
        <taxon>Rhodobacterales</taxon>
        <taxon>Paracoccaceae</taxon>
        <taxon>Paracoccus</taxon>
    </lineage>
</organism>
<sequence>MQSLMLGNSGVSVSAICLGTMTYGNQTNADDAHRQMDRALDAGITFLDTAEMYPVNPVRRETAGRSEEIVGDWLAARGGRAGVQIATKATGPGDILRREGFDGRILRQTIDASLSRLKTDYIDLYQLHWPVRGGYAFRQNWTYDPSRQDKARTLDHMADVLDAIAEAHKAGKIRAFGLSNESAWGTLRWIDTAERLGAPRVVSVQNEYSLLYRPYDTDLAEVAVNEDVTLLAYSTLAGGLLTGKYLRGAEPAGSRAAVDRANGGKGDIGGRRTRRAEDAVTAWHKLAAELRFDPVHAAISFTRQRPFPVIPIIGATDLAQLDHLLAGLDYHLPEDALRRVRQFHRDHPMPY</sequence>
<dbReference type="InterPro" id="IPR023210">
    <property type="entry name" value="NADP_OxRdtase_dom"/>
</dbReference>
<proteinExistence type="predicted"/>
<comment type="caution">
    <text evidence="3">The sequence shown here is derived from an EMBL/GenBank/DDBJ whole genome shotgun (WGS) entry which is preliminary data.</text>
</comment>
<accession>A0A368Z0C2</accession>
<evidence type="ECO:0000259" key="2">
    <source>
        <dbReference type="Pfam" id="PF00248"/>
    </source>
</evidence>
<dbReference type="Proteomes" id="UP000253345">
    <property type="component" value="Unassembled WGS sequence"/>
</dbReference>
<gene>
    <name evidence="3" type="ORF">DFP89_10975</name>
</gene>
<reference evidence="3 4" key="1">
    <citation type="submission" date="2018-07" db="EMBL/GenBank/DDBJ databases">
        <title>Genomic Encyclopedia of Type Strains, Phase III (KMG-III): the genomes of soil and plant-associated and newly described type strains.</title>
        <authorList>
            <person name="Whitman W."/>
        </authorList>
    </citation>
    <scope>NUCLEOTIDE SEQUENCE [LARGE SCALE GENOMIC DNA]</scope>
    <source>
        <strain evidence="3 4">CECT 8525</strain>
    </source>
</reference>
<dbReference type="SUPFAM" id="SSF51430">
    <property type="entry name" value="NAD(P)-linked oxidoreductase"/>
    <property type="match status" value="1"/>
</dbReference>
<dbReference type="PANTHER" id="PTHR43364">
    <property type="entry name" value="NADH-SPECIFIC METHYLGLYOXAL REDUCTASE-RELATED"/>
    <property type="match status" value="1"/>
</dbReference>
<dbReference type="PANTHER" id="PTHR43364:SF4">
    <property type="entry name" value="NAD(P)-LINKED OXIDOREDUCTASE SUPERFAMILY PROTEIN"/>
    <property type="match status" value="1"/>
</dbReference>